<evidence type="ECO:0000313" key="4">
    <source>
        <dbReference type="Proteomes" id="UP000199029"/>
    </source>
</evidence>
<accession>A0A1I5WN19</accession>
<organism evidence="3 4">
    <name type="scientific">Hymenobacter arizonensis</name>
    <name type="common">Siccationidurans arizonensis</name>
    <dbReference type="NCBI Taxonomy" id="1227077"/>
    <lineage>
        <taxon>Bacteria</taxon>
        <taxon>Pseudomonadati</taxon>
        <taxon>Bacteroidota</taxon>
        <taxon>Cytophagia</taxon>
        <taxon>Cytophagales</taxon>
        <taxon>Hymenobacteraceae</taxon>
        <taxon>Hymenobacter</taxon>
    </lineage>
</organism>
<dbReference type="OrthoDB" id="887135at2"/>
<keyword evidence="2" id="KW-0732">Signal</keyword>
<evidence type="ECO:0000313" key="3">
    <source>
        <dbReference type="EMBL" id="SFQ21185.1"/>
    </source>
</evidence>
<dbReference type="AlphaFoldDB" id="A0A1I5WN19"/>
<reference evidence="4" key="1">
    <citation type="submission" date="2016-10" db="EMBL/GenBank/DDBJ databases">
        <authorList>
            <person name="Varghese N."/>
            <person name="Submissions S."/>
        </authorList>
    </citation>
    <scope>NUCLEOTIDE SEQUENCE [LARGE SCALE GENOMIC DNA]</scope>
    <source>
        <strain evidence="4">OR362-8,ATCC BAA-1266,JCM 13504</strain>
    </source>
</reference>
<gene>
    <name evidence="3" type="ORF">SAMN04515668_1405</name>
</gene>
<name>A0A1I5WN19_HYMAR</name>
<dbReference type="EMBL" id="FOXS01000002">
    <property type="protein sequence ID" value="SFQ21185.1"/>
    <property type="molecule type" value="Genomic_DNA"/>
</dbReference>
<feature type="compositionally biased region" description="Polar residues" evidence="1">
    <location>
        <begin position="136"/>
        <end position="145"/>
    </location>
</feature>
<feature type="chain" id="PRO_5011796801" evidence="2">
    <location>
        <begin position="26"/>
        <end position="145"/>
    </location>
</feature>
<dbReference type="RefSeq" id="WP_092670501.1">
    <property type="nucleotide sequence ID" value="NZ_FOXS01000002.1"/>
</dbReference>
<proteinExistence type="predicted"/>
<dbReference type="Proteomes" id="UP000199029">
    <property type="component" value="Unassembled WGS sequence"/>
</dbReference>
<feature type="region of interest" description="Disordered" evidence="1">
    <location>
        <begin position="123"/>
        <end position="145"/>
    </location>
</feature>
<sequence length="145" mass="14877">MFRSVITLALSVFLVAEASAQTAPAATPKSTAKATAKSANASARAAKKARKVAVKSAPKSPVINDGWPALEELQTAVATSATSANEGWEYGNAGASTSRGELDNANVYAAPGMPVHIRTSKVPVPYSVRPPRKPAATSTQTTLGN</sequence>
<evidence type="ECO:0000256" key="2">
    <source>
        <dbReference type="SAM" id="SignalP"/>
    </source>
</evidence>
<keyword evidence="4" id="KW-1185">Reference proteome</keyword>
<evidence type="ECO:0000256" key="1">
    <source>
        <dbReference type="SAM" id="MobiDB-lite"/>
    </source>
</evidence>
<dbReference type="STRING" id="1227077.SAMN04515668_1405"/>
<protein>
    <submittedName>
        <fullName evidence="3">Uncharacterized protein</fullName>
    </submittedName>
</protein>
<feature type="signal peptide" evidence="2">
    <location>
        <begin position="1"/>
        <end position="25"/>
    </location>
</feature>